<dbReference type="InterPro" id="IPR021327">
    <property type="entry name" value="DUF2934"/>
</dbReference>
<reference evidence="1 2" key="1">
    <citation type="submission" date="2017-01" db="EMBL/GenBank/DDBJ databases">
        <title>Novel large sulfur bacteria in the metagenomes of groundwater-fed chemosynthetic microbial mats in the Lake Huron basin.</title>
        <authorList>
            <person name="Sharrar A.M."/>
            <person name="Flood B.E."/>
            <person name="Bailey J.V."/>
            <person name="Jones D.S."/>
            <person name="Biddanda B."/>
            <person name="Ruberg S.A."/>
            <person name="Marcus D.N."/>
            <person name="Dick G.J."/>
        </authorList>
    </citation>
    <scope>NUCLEOTIDE SEQUENCE [LARGE SCALE GENOMIC DNA]</scope>
    <source>
        <strain evidence="1">A7</strain>
    </source>
</reference>
<evidence type="ECO:0000313" key="1">
    <source>
        <dbReference type="EMBL" id="OQW87486.1"/>
    </source>
</evidence>
<dbReference type="EMBL" id="MTEI01000008">
    <property type="protein sequence ID" value="OQW87486.1"/>
    <property type="molecule type" value="Genomic_DNA"/>
</dbReference>
<evidence type="ECO:0000313" key="2">
    <source>
        <dbReference type="Proteomes" id="UP000192505"/>
    </source>
</evidence>
<name>A0A1W9KSV0_9BURK</name>
<sequence>MKNPPAITCPDPCAAPANAPRTRWMPVASHHLHPTATAAYFKAQARGFRPGAEMHDWLVVIDQLSHNQPMHE</sequence>
<dbReference type="Pfam" id="PF11154">
    <property type="entry name" value="DUF2934"/>
    <property type="match status" value="1"/>
</dbReference>
<comment type="caution">
    <text evidence="1">The sequence shown here is derived from an EMBL/GenBank/DDBJ whole genome shotgun (WGS) entry which is preliminary data.</text>
</comment>
<organism evidence="1 2">
    <name type="scientific">Rhodoferax ferrireducens</name>
    <dbReference type="NCBI Taxonomy" id="192843"/>
    <lineage>
        <taxon>Bacteria</taxon>
        <taxon>Pseudomonadati</taxon>
        <taxon>Pseudomonadota</taxon>
        <taxon>Betaproteobacteria</taxon>
        <taxon>Burkholderiales</taxon>
        <taxon>Comamonadaceae</taxon>
        <taxon>Rhodoferax</taxon>
    </lineage>
</organism>
<dbReference type="Proteomes" id="UP000192505">
    <property type="component" value="Unassembled WGS sequence"/>
</dbReference>
<dbReference type="AlphaFoldDB" id="A0A1W9KSV0"/>
<accession>A0A1W9KSV0</accession>
<gene>
    <name evidence="1" type="ORF">BWK72_13180</name>
</gene>
<protein>
    <submittedName>
        <fullName evidence="1">Uncharacterized protein</fullName>
    </submittedName>
</protein>
<proteinExistence type="predicted"/>